<reference evidence="4" key="1">
    <citation type="submission" date="2023-07" db="EMBL/GenBank/DDBJ databases">
        <title>Description of three actinobacteria isolated from air of manufacturing shop in a pharmaceutical factory.</title>
        <authorList>
            <person name="Zhang D.-F."/>
        </authorList>
    </citation>
    <scope>NUCLEOTIDE SEQUENCE [LARGE SCALE GENOMIC DNA]</scope>
    <source>
        <strain evidence="4">CCTCC AB 207010</strain>
    </source>
</reference>
<name>A0ABU1FWP9_9MICC</name>
<keyword evidence="4" id="KW-1185">Reference proteome</keyword>
<dbReference type="InterPro" id="IPR035986">
    <property type="entry name" value="PKD_dom_sf"/>
</dbReference>
<dbReference type="InterPro" id="IPR013783">
    <property type="entry name" value="Ig-like_fold"/>
</dbReference>
<dbReference type="InterPro" id="IPR000601">
    <property type="entry name" value="PKD_dom"/>
</dbReference>
<dbReference type="RefSeq" id="WP_310537935.1">
    <property type="nucleotide sequence ID" value="NZ_BAAAOC010000082.1"/>
</dbReference>
<accession>A0ABU1FWP9</accession>
<evidence type="ECO:0000313" key="4">
    <source>
        <dbReference type="Proteomes" id="UP001260872"/>
    </source>
</evidence>
<evidence type="ECO:0000313" key="3">
    <source>
        <dbReference type="EMBL" id="MDR5712563.1"/>
    </source>
</evidence>
<dbReference type="SUPFAM" id="SSF49299">
    <property type="entry name" value="PKD domain"/>
    <property type="match status" value="1"/>
</dbReference>
<comment type="caution">
    <text evidence="3">The sequence shown here is derived from an EMBL/GenBank/DDBJ whole genome shotgun (WGS) entry which is preliminary data.</text>
</comment>
<evidence type="ECO:0000256" key="1">
    <source>
        <dbReference type="SAM" id="MobiDB-lite"/>
    </source>
</evidence>
<dbReference type="EMBL" id="JAVKGT010000028">
    <property type="protein sequence ID" value="MDR5712563.1"/>
    <property type="molecule type" value="Genomic_DNA"/>
</dbReference>
<organism evidence="3 4">
    <name type="scientific">Nesterenkonia flava</name>
    <dbReference type="NCBI Taxonomy" id="469799"/>
    <lineage>
        <taxon>Bacteria</taxon>
        <taxon>Bacillati</taxon>
        <taxon>Actinomycetota</taxon>
        <taxon>Actinomycetes</taxon>
        <taxon>Micrococcales</taxon>
        <taxon>Micrococcaceae</taxon>
        <taxon>Nesterenkonia</taxon>
    </lineage>
</organism>
<dbReference type="PROSITE" id="PS50093">
    <property type="entry name" value="PKD"/>
    <property type="match status" value="1"/>
</dbReference>
<dbReference type="Gene3D" id="2.60.40.10">
    <property type="entry name" value="Immunoglobulins"/>
    <property type="match status" value="1"/>
</dbReference>
<gene>
    <name evidence="3" type="ORF">RH857_10530</name>
</gene>
<protein>
    <recommendedName>
        <fullName evidence="2">PKD domain-containing protein</fullName>
    </recommendedName>
</protein>
<dbReference type="Pfam" id="PF00801">
    <property type="entry name" value="PKD"/>
    <property type="match status" value="1"/>
</dbReference>
<dbReference type="Proteomes" id="UP001260872">
    <property type="component" value="Unassembled WGS sequence"/>
</dbReference>
<sequence>MEEQRINPLCQAMVPVPCVLSAGFGGVNTGNESLNYLSMCGAGTGLMFIELPSSGDGPGPEPPVLPAVDEEEPEASLPPEQLVYTQVVEEFSQLPIDGGSVEFEEALLGFGYVNRHTNVYADVESQVLQREMLGFQVEIRAVPVRYTFDYGDGTTRTTTTTGAALAGEQALTDTQTPTSHVYTDTGVYTVSLTTTFNGEFRVTDSDTGTTSGWVAIPGTATVSGAPGDADIWRSSSRLVSGPCRGQSHFGCNGPVELEEGDQPPAIFADQYDHNGNWVGQ</sequence>
<proteinExistence type="predicted"/>
<feature type="region of interest" description="Disordered" evidence="1">
    <location>
        <begin position="52"/>
        <end position="74"/>
    </location>
</feature>
<evidence type="ECO:0000259" key="2">
    <source>
        <dbReference type="PROSITE" id="PS50093"/>
    </source>
</evidence>
<feature type="domain" description="PKD" evidence="2">
    <location>
        <begin position="143"/>
        <end position="195"/>
    </location>
</feature>